<feature type="compositionally biased region" description="Polar residues" evidence="1">
    <location>
        <begin position="227"/>
        <end position="244"/>
    </location>
</feature>
<proteinExistence type="predicted"/>
<sequence length="328" mass="37730">MQRGRGSGYYYPNPRNINRRGRGEPAVEDLREKLNRMKLEKEKAHGAEGVKNPPPPDPVYNFLKDPLRGDNCAHSSNENKVGNKDQNKSETKVESKEIDNDQKNSAEANENTLPKHRRSVRFVENFKTPSLRSGPPRPNWETPYRGPRPHNFMEKNNQISKQQSVNNIKVEVLSESGERKCTFDYSKTIEIPVIPKKNYTVRPRSGRWSYRGTQRYYSGRYNKPRTGFQTIPSGNVQESKQRGNNRYFKSKRRNQNENQAETQEASANNVTVMNKKDQVNEIEITGNKTQTDTETISNEETKAGLETKIEPRSTKENLEVLETQGSKI</sequence>
<comment type="caution">
    <text evidence="2">The sequence shown here is derived from an EMBL/GenBank/DDBJ whole genome shotgun (WGS) entry which is preliminary data.</text>
</comment>
<feature type="compositionally biased region" description="Polar residues" evidence="1">
    <location>
        <begin position="286"/>
        <end position="298"/>
    </location>
</feature>
<reference evidence="2" key="1">
    <citation type="submission" date="2019-08" db="EMBL/GenBank/DDBJ databases">
        <title>The genome of the North American firefly Photinus pyralis.</title>
        <authorList>
            <consortium name="Photinus pyralis genome working group"/>
            <person name="Fallon T.R."/>
            <person name="Sander Lower S.E."/>
            <person name="Weng J.-K."/>
        </authorList>
    </citation>
    <scope>NUCLEOTIDE SEQUENCE</scope>
    <source>
        <strain evidence="2">TRF0915ILg1</strain>
        <tissue evidence="2">Whole body</tissue>
    </source>
</reference>
<feature type="compositionally biased region" description="Basic and acidic residues" evidence="1">
    <location>
        <begin position="81"/>
        <end position="104"/>
    </location>
</feature>
<gene>
    <name evidence="2" type="ORF">ILUMI_06548</name>
</gene>
<evidence type="ECO:0000256" key="1">
    <source>
        <dbReference type="SAM" id="MobiDB-lite"/>
    </source>
</evidence>
<accession>A0A8K0D908</accession>
<evidence type="ECO:0000313" key="3">
    <source>
        <dbReference type="Proteomes" id="UP000801492"/>
    </source>
</evidence>
<dbReference type="OrthoDB" id="6784744at2759"/>
<feature type="region of interest" description="Disordered" evidence="1">
    <location>
        <begin position="285"/>
        <end position="328"/>
    </location>
</feature>
<keyword evidence="3" id="KW-1185">Reference proteome</keyword>
<feature type="region of interest" description="Disordered" evidence="1">
    <location>
        <begin position="1"/>
        <end position="150"/>
    </location>
</feature>
<evidence type="ECO:0000313" key="2">
    <source>
        <dbReference type="EMBL" id="KAF2899621.1"/>
    </source>
</evidence>
<dbReference type="AlphaFoldDB" id="A0A8K0D908"/>
<feature type="region of interest" description="Disordered" evidence="1">
    <location>
        <begin position="219"/>
        <end position="266"/>
    </location>
</feature>
<protein>
    <submittedName>
        <fullName evidence="2">Uncharacterized protein</fullName>
    </submittedName>
</protein>
<feature type="compositionally biased region" description="Polar residues" evidence="1">
    <location>
        <begin position="256"/>
        <end position="266"/>
    </location>
</feature>
<name>A0A8K0D908_IGNLU</name>
<dbReference type="EMBL" id="VTPC01002714">
    <property type="protein sequence ID" value="KAF2899621.1"/>
    <property type="molecule type" value="Genomic_DNA"/>
</dbReference>
<feature type="compositionally biased region" description="Basic and acidic residues" evidence="1">
    <location>
        <begin position="21"/>
        <end position="48"/>
    </location>
</feature>
<organism evidence="2 3">
    <name type="scientific">Ignelater luminosus</name>
    <name type="common">Cucubano</name>
    <name type="synonym">Pyrophorus luminosus</name>
    <dbReference type="NCBI Taxonomy" id="2038154"/>
    <lineage>
        <taxon>Eukaryota</taxon>
        <taxon>Metazoa</taxon>
        <taxon>Ecdysozoa</taxon>
        <taxon>Arthropoda</taxon>
        <taxon>Hexapoda</taxon>
        <taxon>Insecta</taxon>
        <taxon>Pterygota</taxon>
        <taxon>Neoptera</taxon>
        <taxon>Endopterygota</taxon>
        <taxon>Coleoptera</taxon>
        <taxon>Polyphaga</taxon>
        <taxon>Elateriformia</taxon>
        <taxon>Elateroidea</taxon>
        <taxon>Elateridae</taxon>
        <taxon>Agrypninae</taxon>
        <taxon>Pyrophorini</taxon>
        <taxon>Ignelater</taxon>
    </lineage>
</organism>
<dbReference type="Proteomes" id="UP000801492">
    <property type="component" value="Unassembled WGS sequence"/>
</dbReference>
<feature type="compositionally biased region" description="Basic and acidic residues" evidence="1">
    <location>
        <begin position="299"/>
        <end position="318"/>
    </location>
</feature>